<dbReference type="EMBL" id="JAYDYQ010002686">
    <property type="protein sequence ID" value="KAK4480030.1"/>
    <property type="molecule type" value="Genomic_DNA"/>
</dbReference>
<dbReference type="Pfam" id="PF00271">
    <property type="entry name" value="Helicase_C"/>
    <property type="match status" value="1"/>
</dbReference>
<evidence type="ECO:0000259" key="2">
    <source>
        <dbReference type="PROSITE" id="PS51194"/>
    </source>
</evidence>
<sequence>MKRLLDDLNVKVIIIFVKSVNEAVEPNNLLVESNFPSICIHFGVSREERLAQNKGSEKRHKRILVATELVNRGIHIKGVKVVINYDMPDSACTYLKRVGRAKEFESVERAISFVSARSNSDVIDHIVSFQFT</sequence>
<dbReference type="InterPro" id="IPR027417">
    <property type="entry name" value="P-loop_NTPase"/>
</dbReference>
<evidence type="ECO:0000313" key="4">
    <source>
        <dbReference type="Proteomes" id="UP001291926"/>
    </source>
</evidence>
<keyword evidence="1" id="KW-0694">RNA-binding</keyword>
<protein>
    <recommendedName>
        <fullName evidence="2">Helicase C-terminal domain-containing protein</fullName>
    </recommendedName>
</protein>
<dbReference type="SMART" id="SM00490">
    <property type="entry name" value="HELICc"/>
    <property type="match status" value="1"/>
</dbReference>
<keyword evidence="4" id="KW-1185">Reference proteome</keyword>
<accession>A0ABR0CSG8</accession>
<dbReference type="PROSITE" id="PS51194">
    <property type="entry name" value="HELICASE_CTER"/>
    <property type="match status" value="1"/>
</dbReference>
<reference evidence="3 4" key="1">
    <citation type="journal article" date="2023" name="bioRxiv">
        <title>Genome report: Whole genome sequence and annotation of Penstemon davidsonii.</title>
        <authorList>
            <person name="Ostevik K.L."/>
            <person name="Alabady M."/>
            <person name="Zhang M."/>
            <person name="Rausher M.D."/>
        </authorList>
    </citation>
    <scope>NUCLEOTIDE SEQUENCE [LARGE SCALE GENOMIC DNA]</scope>
    <source>
        <strain evidence="3">DNT005</strain>
        <tissue evidence="3">Whole leaf</tissue>
    </source>
</reference>
<dbReference type="InterPro" id="IPR001650">
    <property type="entry name" value="Helicase_C-like"/>
</dbReference>
<comment type="caution">
    <text evidence="3">The sequence shown here is derived from an EMBL/GenBank/DDBJ whole genome shotgun (WGS) entry which is preliminary data.</text>
</comment>
<gene>
    <name evidence="3" type="ORF">RD792_013087</name>
</gene>
<dbReference type="Gene3D" id="3.40.50.300">
    <property type="entry name" value="P-loop containing nucleotide triphosphate hydrolases"/>
    <property type="match status" value="1"/>
</dbReference>
<name>A0ABR0CSG8_9LAMI</name>
<feature type="domain" description="Helicase C-terminal" evidence="2">
    <location>
        <begin position="1"/>
        <end position="132"/>
    </location>
</feature>
<organism evidence="3 4">
    <name type="scientific">Penstemon davidsonii</name>
    <dbReference type="NCBI Taxonomy" id="160366"/>
    <lineage>
        <taxon>Eukaryota</taxon>
        <taxon>Viridiplantae</taxon>
        <taxon>Streptophyta</taxon>
        <taxon>Embryophyta</taxon>
        <taxon>Tracheophyta</taxon>
        <taxon>Spermatophyta</taxon>
        <taxon>Magnoliopsida</taxon>
        <taxon>eudicotyledons</taxon>
        <taxon>Gunneridae</taxon>
        <taxon>Pentapetalae</taxon>
        <taxon>asterids</taxon>
        <taxon>lamiids</taxon>
        <taxon>Lamiales</taxon>
        <taxon>Plantaginaceae</taxon>
        <taxon>Cheloneae</taxon>
        <taxon>Penstemon</taxon>
    </lineage>
</organism>
<dbReference type="PANTHER" id="PTHR47958">
    <property type="entry name" value="ATP-DEPENDENT RNA HELICASE DBP3"/>
    <property type="match status" value="1"/>
</dbReference>
<proteinExistence type="predicted"/>
<evidence type="ECO:0000313" key="3">
    <source>
        <dbReference type="EMBL" id="KAK4480030.1"/>
    </source>
</evidence>
<evidence type="ECO:0000256" key="1">
    <source>
        <dbReference type="ARBA" id="ARBA00022884"/>
    </source>
</evidence>
<dbReference type="SUPFAM" id="SSF52540">
    <property type="entry name" value="P-loop containing nucleoside triphosphate hydrolases"/>
    <property type="match status" value="1"/>
</dbReference>
<dbReference type="Proteomes" id="UP001291926">
    <property type="component" value="Unassembled WGS sequence"/>
</dbReference>